<keyword evidence="3" id="KW-1185">Reference proteome</keyword>
<accession>A0ABU0BNE9</accession>
<dbReference type="Proteomes" id="UP001230207">
    <property type="component" value="Unassembled WGS sequence"/>
</dbReference>
<dbReference type="RefSeq" id="WP_307228952.1">
    <property type="nucleotide sequence ID" value="NZ_JAUSVF010000001.1"/>
</dbReference>
<reference evidence="2 3" key="1">
    <citation type="submission" date="2023-07" db="EMBL/GenBank/DDBJ databases">
        <title>Genomic Encyclopedia of Type Strains, Phase IV (KMG-IV): sequencing the most valuable type-strain genomes for metagenomic binning, comparative biology and taxonomic classification.</title>
        <authorList>
            <person name="Goeker M."/>
        </authorList>
    </citation>
    <scope>NUCLEOTIDE SEQUENCE [LARGE SCALE GENOMIC DNA]</scope>
    <source>
        <strain evidence="2 3">DSM 1112</strain>
    </source>
</reference>
<keyword evidence="1" id="KW-1133">Transmembrane helix</keyword>
<evidence type="ECO:0000256" key="1">
    <source>
        <dbReference type="SAM" id="Phobius"/>
    </source>
</evidence>
<comment type="caution">
    <text evidence="2">The sequence shown here is derived from an EMBL/GenBank/DDBJ whole genome shotgun (WGS) entry which is preliminary data.</text>
</comment>
<protein>
    <submittedName>
        <fullName evidence="2">Uncharacterized protein</fullName>
    </submittedName>
</protein>
<sequence>MRKERTQRTDVYRFRRVKWGNPRHQLTKLRNVTPAMAEGEREAAGLWFWIAVACLSAITFASVFLIATDTRLL</sequence>
<keyword evidence="1" id="KW-0472">Membrane</keyword>
<keyword evidence="1" id="KW-0812">Transmembrane</keyword>
<organism evidence="2 3">
    <name type="scientific">Pararhizobium capsulatum DSM 1112</name>
    <dbReference type="NCBI Taxonomy" id="1121113"/>
    <lineage>
        <taxon>Bacteria</taxon>
        <taxon>Pseudomonadati</taxon>
        <taxon>Pseudomonadota</taxon>
        <taxon>Alphaproteobacteria</taxon>
        <taxon>Hyphomicrobiales</taxon>
        <taxon>Rhizobiaceae</taxon>
        <taxon>Rhizobium/Agrobacterium group</taxon>
        <taxon>Pararhizobium</taxon>
    </lineage>
</organism>
<feature type="transmembrane region" description="Helical" evidence="1">
    <location>
        <begin position="46"/>
        <end position="67"/>
    </location>
</feature>
<dbReference type="EMBL" id="JAUSVF010000001">
    <property type="protein sequence ID" value="MDQ0319782.1"/>
    <property type="molecule type" value="Genomic_DNA"/>
</dbReference>
<evidence type="ECO:0000313" key="3">
    <source>
        <dbReference type="Proteomes" id="UP001230207"/>
    </source>
</evidence>
<proteinExistence type="predicted"/>
<name>A0ABU0BNE9_9HYPH</name>
<gene>
    <name evidence="2" type="ORF">QO002_001920</name>
</gene>
<evidence type="ECO:0000313" key="2">
    <source>
        <dbReference type="EMBL" id="MDQ0319782.1"/>
    </source>
</evidence>